<protein>
    <submittedName>
        <fullName evidence="1">Uncharacterized protein</fullName>
    </submittedName>
</protein>
<name>A0A1G1ZSC9_9BACT</name>
<reference evidence="1 2" key="1">
    <citation type="journal article" date="2016" name="Nat. Commun.">
        <title>Thousands of microbial genomes shed light on interconnected biogeochemical processes in an aquifer system.</title>
        <authorList>
            <person name="Anantharaman K."/>
            <person name="Brown C.T."/>
            <person name="Hug L.A."/>
            <person name="Sharon I."/>
            <person name="Castelle C.J."/>
            <person name="Probst A.J."/>
            <person name="Thomas B.C."/>
            <person name="Singh A."/>
            <person name="Wilkins M.J."/>
            <person name="Karaoz U."/>
            <person name="Brodie E.L."/>
            <person name="Williams K.H."/>
            <person name="Hubbard S.S."/>
            <person name="Banfield J.F."/>
        </authorList>
    </citation>
    <scope>NUCLEOTIDE SEQUENCE [LARGE SCALE GENOMIC DNA]</scope>
</reference>
<dbReference type="STRING" id="1798409.A3I24_03855"/>
<evidence type="ECO:0000313" key="1">
    <source>
        <dbReference type="EMBL" id="OGY66660.1"/>
    </source>
</evidence>
<dbReference type="Proteomes" id="UP000177690">
    <property type="component" value="Unassembled WGS sequence"/>
</dbReference>
<gene>
    <name evidence="1" type="ORF">A3I24_03855</name>
</gene>
<evidence type="ECO:0000313" key="2">
    <source>
        <dbReference type="Proteomes" id="UP000177690"/>
    </source>
</evidence>
<proteinExistence type="predicted"/>
<dbReference type="EMBL" id="MHJL01000038">
    <property type="protein sequence ID" value="OGY66660.1"/>
    <property type="molecule type" value="Genomic_DNA"/>
</dbReference>
<comment type="caution">
    <text evidence="1">The sequence shown here is derived from an EMBL/GenBank/DDBJ whole genome shotgun (WGS) entry which is preliminary data.</text>
</comment>
<accession>A0A1G1ZSC9</accession>
<organism evidence="1 2">
    <name type="scientific">Candidatus Harrisonbacteria bacterium RIFCSPLOWO2_02_FULL_41_13b</name>
    <dbReference type="NCBI Taxonomy" id="1798409"/>
    <lineage>
        <taxon>Bacteria</taxon>
        <taxon>Candidatus Harrisoniibacteriota</taxon>
    </lineage>
</organism>
<dbReference type="AlphaFoldDB" id="A0A1G1ZSC9"/>
<sequence>MDPINENSKQYLGKLTERAKQSKIYRDYQMTGLQIAAALQDLKHKALYIKLAKTRGAETLLRLAKSIAENPNVKNRGAYFMRVIANNANNNK</sequence>